<organism evidence="2 3">
    <name type="scientific">Mycena venus</name>
    <dbReference type="NCBI Taxonomy" id="2733690"/>
    <lineage>
        <taxon>Eukaryota</taxon>
        <taxon>Fungi</taxon>
        <taxon>Dikarya</taxon>
        <taxon>Basidiomycota</taxon>
        <taxon>Agaricomycotina</taxon>
        <taxon>Agaricomycetes</taxon>
        <taxon>Agaricomycetidae</taxon>
        <taxon>Agaricales</taxon>
        <taxon>Marasmiineae</taxon>
        <taxon>Mycenaceae</taxon>
        <taxon>Mycena</taxon>
    </lineage>
</organism>
<name>A0A8H6XKM4_9AGAR</name>
<dbReference type="Proteomes" id="UP000620124">
    <property type="component" value="Unassembled WGS sequence"/>
</dbReference>
<dbReference type="InterPro" id="IPR036928">
    <property type="entry name" value="AS_sf"/>
</dbReference>
<proteinExistence type="predicted"/>
<gene>
    <name evidence="2" type="ORF">MVEN_01808000</name>
</gene>
<dbReference type="SUPFAM" id="SSF75304">
    <property type="entry name" value="Amidase signature (AS) enzymes"/>
    <property type="match status" value="1"/>
</dbReference>
<accession>A0A8H6XKM4</accession>
<dbReference type="PANTHER" id="PTHR42678:SF34">
    <property type="entry name" value="OS04G0183300 PROTEIN"/>
    <property type="match status" value="1"/>
</dbReference>
<protein>
    <submittedName>
        <fullName evidence="2">Amidase signature enzyme</fullName>
    </submittedName>
</protein>
<evidence type="ECO:0000313" key="3">
    <source>
        <dbReference type="Proteomes" id="UP000620124"/>
    </source>
</evidence>
<dbReference type="PANTHER" id="PTHR42678">
    <property type="entry name" value="AMIDASE"/>
    <property type="match status" value="1"/>
</dbReference>
<reference evidence="2" key="1">
    <citation type="submission" date="2020-05" db="EMBL/GenBank/DDBJ databases">
        <title>Mycena genomes resolve the evolution of fungal bioluminescence.</title>
        <authorList>
            <person name="Tsai I.J."/>
        </authorList>
    </citation>
    <scope>NUCLEOTIDE SEQUENCE</scope>
    <source>
        <strain evidence="2">CCC161011</strain>
    </source>
</reference>
<sequence>MDLGAASSRACLPAAVTGKVAPPAHGLPPVRKSPQSYQYYRWFSLALVLLCAHLARCFSVPSPFNWGIVSRAPALPDLYEASVPELQAGLDAGHFTSVDLVKAYFARIDEVNIKGPGLRAVLELNPSALKQAALLDIERKRTGKRSEMHGIPILLKDNIATIASEGMNTTAGSFSLLGSIVPEDAGVVKRLRKAGAIILGKANLSEFAHFRGNVASGMVWKRWSRLGSNAYFPHADPCGSSSGSGIAASIGLTAVTLGTETDGSITCPTSNNNLAGIKPTVGLTSRAGVVPISEHQDTVGPITRSLTDAAIVLTVIAGKDPNDNFTLAQPPVVPDFTKALNKNALKGKRIGVPRRVFLNDSITGNDPSINVAFEEALLTIKALGATVVDPADLPSADDFVTSNNETIIQLNQYFEALLENPSGVRSLADLIKFDDDNPALEEPAGFEDQSEFIQSEATNGFDAEYFAALAADHDLGSTRGIDFVLKKFNLDALVLPAPGFTTSPAAVVGYPIVTVPLGFFPDNVTIGSAGPETVYPAPGVPFGLSFLGTAFTEFELIGYGFAYEQKTQTRLARKAFPAAIPKTQLKDVIGK</sequence>
<evidence type="ECO:0000259" key="1">
    <source>
        <dbReference type="Pfam" id="PF01425"/>
    </source>
</evidence>
<dbReference type="EMBL" id="JACAZI010000017">
    <property type="protein sequence ID" value="KAF7342201.1"/>
    <property type="molecule type" value="Genomic_DNA"/>
</dbReference>
<evidence type="ECO:0000313" key="2">
    <source>
        <dbReference type="EMBL" id="KAF7342201.1"/>
    </source>
</evidence>
<comment type="caution">
    <text evidence="2">The sequence shown here is derived from an EMBL/GenBank/DDBJ whole genome shotgun (WGS) entry which is preliminary data.</text>
</comment>
<feature type="domain" description="Amidase" evidence="1">
    <location>
        <begin position="99"/>
        <end position="556"/>
    </location>
</feature>
<dbReference type="OrthoDB" id="566138at2759"/>
<dbReference type="Pfam" id="PF01425">
    <property type="entry name" value="Amidase"/>
    <property type="match status" value="1"/>
</dbReference>
<dbReference type="AlphaFoldDB" id="A0A8H6XKM4"/>
<keyword evidence="3" id="KW-1185">Reference proteome</keyword>
<dbReference type="InterPro" id="IPR023631">
    <property type="entry name" value="Amidase_dom"/>
</dbReference>
<dbReference type="Gene3D" id="3.90.1300.10">
    <property type="entry name" value="Amidase signature (AS) domain"/>
    <property type="match status" value="1"/>
</dbReference>